<dbReference type="InterPro" id="IPR050171">
    <property type="entry name" value="MFS_Transporters"/>
</dbReference>
<feature type="transmembrane region" description="Helical" evidence="7">
    <location>
        <begin position="332"/>
        <end position="355"/>
    </location>
</feature>
<dbReference type="Pfam" id="PF07690">
    <property type="entry name" value="MFS_1"/>
    <property type="match status" value="1"/>
</dbReference>
<dbReference type="PROSITE" id="PS50850">
    <property type="entry name" value="MFS"/>
    <property type="match status" value="1"/>
</dbReference>
<evidence type="ECO:0000313" key="10">
    <source>
        <dbReference type="Proteomes" id="UP000320876"/>
    </source>
</evidence>
<dbReference type="EMBL" id="VFML01000001">
    <property type="protein sequence ID" value="TQJ05111.1"/>
    <property type="molecule type" value="Genomic_DNA"/>
</dbReference>
<name>A0A542DPT7_AMYCI</name>
<proteinExistence type="predicted"/>
<reference evidence="9 10" key="1">
    <citation type="submission" date="2019-06" db="EMBL/GenBank/DDBJ databases">
        <title>Sequencing the genomes of 1000 actinobacteria strains.</title>
        <authorList>
            <person name="Klenk H.-P."/>
        </authorList>
    </citation>
    <scope>NUCLEOTIDE SEQUENCE [LARGE SCALE GENOMIC DNA]</scope>
    <source>
        <strain evidence="9 10">DSM 45679</strain>
    </source>
</reference>
<comment type="caution">
    <text evidence="9">The sequence shown here is derived from an EMBL/GenBank/DDBJ whole genome shotgun (WGS) entry which is preliminary data.</text>
</comment>
<dbReference type="InterPro" id="IPR020846">
    <property type="entry name" value="MFS_dom"/>
</dbReference>
<organism evidence="9 10">
    <name type="scientific">Amycolatopsis cihanbeyliensis</name>
    <dbReference type="NCBI Taxonomy" id="1128664"/>
    <lineage>
        <taxon>Bacteria</taxon>
        <taxon>Bacillati</taxon>
        <taxon>Actinomycetota</taxon>
        <taxon>Actinomycetes</taxon>
        <taxon>Pseudonocardiales</taxon>
        <taxon>Pseudonocardiaceae</taxon>
        <taxon>Amycolatopsis</taxon>
    </lineage>
</organism>
<evidence type="ECO:0000259" key="8">
    <source>
        <dbReference type="PROSITE" id="PS50850"/>
    </source>
</evidence>
<feature type="domain" description="Major facilitator superfamily (MFS) profile" evidence="8">
    <location>
        <begin position="1"/>
        <end position="391"/>
    </location>
</feature>
<keyword evidence="5 7" id="KW-1133">Transmembrane helix</keyword>
<accession>A0A542DPT7</accession>
<protein>
    <submittedName>
        <fullName evidence="9">Putative MFS family arabinose efflux permease</fullName>
    </submittedName>
</protein>
<dbReference type="GO" id="GO:0005886">
    <property type="term" value="C:plasma membrane"/>
    <property type="evidence" value="ECO:0007669"/>
    <property type="project" value="UniProtKB-SubCell"/>
</dbReference>
<feature type="transmembrane region" description="Helical" evidence="7">
    <location>
        <begin position="76"/>
        <end position="99"/>
    </location>
</feature>
<dbReference type="PANTHER" id="PTHR23517:SF13">
    <property type="entry name" value="MAJOR FACILITATOR SUPERFAMILY MFS_1"/>
    <property type="match status" value="1"/>
</dbReference>
<evidence type="ECO:0000256" key="3">
    <source>
        <dbReference type="ARBA" id="ARBA00022475"/>
    </source>
</evidence>
<feature type="transmembrane region" description="Helical" evidence="7">
    <location>
        <begin position="272"/>
        <end position="292"/>
    </location>
</feature>
<comment type="subcellular location">
    <subcellularLocation>
        <location evidence="1">Cell membrane</location>
        <topology evidence="1">Multi-pass membrane protein</topology>
    </subcellularLocation>
</comment>
<keyword evidence="4 7" id="KW-0812">Transmembrane</keyword>
<evidence type="ECO:0000313" key="9">
    <source>
        <dbReference type="EMBL" id="TQJ05111.1"/>
    </source>
</evidence>
<keyword evidence="10" id="KW-1185">Reference proteome</keyword>
<sequence length="398" mass="39414">MLRKRSGAPAVRTGIYVVVVLTAGAYLPSPLYPGYQGAIGFSDLTMTVIYATFALVSAPALLLCGSASDALGPRTVLRAAVVAAAVGTACFAVASGTMWLVVGRAAQGIALGAATGAASALIGQHAGGSKGGGGTVPASTAFVAGTAIGPIAGGLLAQYAPAPLVLPFVLHLVLLWFGWRAVSALPAPSAPRARRWIPTRPRVPAGARPLFATAALTGFLAWAVAGLFLSVIPALLDRAAHTNLAVTGGVLGAVLVCSVLAQPVVPRVGPRYAQLAGLAALSGSVVVLALSLGGRPSLTLLAAVIAGAGHGLAYGGAVAAMERGTPPDRRGAVTGALYLAFYLGAGCPAIAIGLITLGHSLMTATLCVTAAVAVLVPLNAAAVVSVRPAERPCPRRSG</sequence>
<feature type="transmembrane region" description="Helical" evidence="7">
    <location>
        <begin position="210"/>
        <end position="232"/>
    </location>
</feature>
<evidence type="ECO:0000256" key="7">
    <source>
        <dbReference type="SAM" id="Phobius"/>
    </source>
</evidence>
<feature type="transmembrane region" description="Helical" evidence="7">
    <location>
        <begin position="298"/>
        <end position="320"/>
    </location>
</feature>
<feature type="transmembrane region" description="Helical" evidence="7">
    <location>
        <begin position="168"/>
        <end position="189"/>
    </location>
</feature>
<dbReference type="OrthoDB" id="3177957at2"/>
<dbReference type="InterPro" id="IPR036259">
    <property type="entry name" value="MFS_trans_sf"/>
</dbReference>
<evidence type="ECO:0000256" key="2">
    <source>
        <dbReference type="ARBA" id="ARBA00022448"/>
    </source>
</evidence>
<keyword evidence="6 7" id="KW-0472">Membrane</keyword>
<evidence type="ECO:0000256" key="1">
    <source>
        <dbReference type="ARBA" id="ARBA00004651"/>
    </source>
</evidence>
<dbReference type="PANTHER" id="PTHR23517">
    <property type="entry name" value="RESISTANCE PROTEIN MDTM, PUTATIVE-RELATED-RELATED"/>
    <property type="match status" value="1"/>
</dbReference>
<keyword evidence="3" id="KW-1003">Cell membrane</keyword>
<feature type="transmembrane region" description="Helical" evidence="7">
    <location>
        <begin position="7"/>
        <end position="27"/>
    </location>
</feature>
<dbReference type="InterPro" id="IPR011701">
    <property type="entry name" value="MFS"/>
</dbReference>
<dbReference type="SUPFAM" id="SSF103473">
    <property type="entry name" value="MFS general substrate transporter"/>
    <property type="match status" value="1"/>
</dbReference>
<evidence type="ECO:0000256" key="6">
    <source>
        <dbReference type="ARBA" id="ARBA00023136"/>
    </source>
</evidence>
<dbReference type="AlphaFoldDB" id="A0A542DPT7"/>
<feature type="transmembrane region" description="Helical" evidence="7">
    <location>
        <begin position="47"/>
        <end position="64"/>
    </location>
</feature>
<dbReference type="Proteomes" id="UP000320876">
    <property type="component" value="Unassembled WGS sequence"/>
</dbReference>
<evidence type="ECO:0000256" key="4">
    <source>
        <dbReference type="ARBA" id="ARBA00022692"/>
    </source>
</evidence>
<feature type="transmembrane region" description="Helical" evidence="7">
    <location>
        <begin position="361"/>
        <end position="386"/>
    </location>
</feature>
<dbReference type="GO" id="GO:0022857">
    <property type="term" value="F:transmembrane transporter activity"/>
    <property type="evidence" value="ECO:0007669"/>
    <property type="project" value="InterPro"/>
</dbReference>
<keyword evidence="2" id="KW-0813">Transport</keyword>
<evidence type="ECO:0000256" key="5">
    <source>
        <dbReference type="ARBA" id="ARBA00022989"/>
    </source>
</evidence>
<dbReference type="Gene3D" id="1.20.1250.20">
    <property type="entry name" value="MFS general substrate transporter like domains"/>
    <property type="match status" value="1"/>
</dbReference>
<feature type="transmembrane region" description="Helical" evidence="7">
    <location>
        <begin position="244"/>
        <end position="265"/>
    </location>
</feature>
<gene>
    <name evidence="9" type="ORF">FB471_4935</name>
</gene>
<feature type="transmembrane region" description="Helical" evidence="7">
    <location>
        <begin position="135"/>
        <end position="156"/>
    </location>
</feature>